<evidence type="ECO:0000313" key="3">
    <source>
        <dbReference type="Proteomes" id="UP000028045"/>
    </source>
</evidence>
<feature type="region of interest" description="Disordered" evidence="1">
    <location>
        <begin position="196"/>
        <end position="225"/>
    </location>
</feature>
<feature type="compositionally biased region" description="Polar residues" evidence="1">
    <location>
        <begin position="136"/>
        <end position="145"/>
    </location>
</feature>
<name>A0A084AHD6_STACB</name>
<evidence type="ECO:0000313" key="2">
    <source>
        <dbReference type="EMBL" id="KEY64715.1"/>
    </source>
</evidence>
<feature type="compositionally biased region" description="Low complexity" evidence="1">
    <location>
        <begin position="272"/>
        <end position="300"/>
    </location>
</feature>
<reference evidence="2 3" key="1">
    <citation type="journal article" date="2014" name="BMC Genomics">
        <title>Comparative genome sequencing reveals chemotype-specific gene clusters in the toxigenic black mold Stachybotrys.</title>
        <authorList>
            <person name="Semeiks J."/>
            <person name="Borek D."/>
            <person name="Otwinowski Z."/>
            <person name="Grishin N.V."/>
        </authorList>
    </citation>
    <scope>NUCLEOTIDE SEQUENCE [LARGE SCALE GENOMIC DNA]</scope>
    <source>
        <strain evidence="3">CBS 109288 / IBT 7711</strain>
    </source>
</reference>
<dbReference type="Proteomes" id="UP000028045">
    <property type="component" value="Unassembled WGS sequence"/>
</dbReference>
<protein>
    <submittedName>
        <fullName evidence="2">Uncharacterized protein</fullName>
    </submittedName>
</protein>
<feature type="compositionally biased region" description="Polar residues" evidence="1">
    <location>
        <begin position="375"/>
        <end position="390"/>
    </location>
</feature>
<feature type="compositionally biased region" description="Basic and acidic residues" evidence="1">
    <location>
        <begin position="314"/>
        <end position="366"/>
    </location>
</feature>
<feature type="region of interest" description="Disordered" evidence="1">
    <location>
        <begin position="106"/>
        <end position="145"/>
    </location>
</feature>
<dbReference type="AlphaFoldDB" id="A0A084AHD6"/>
<accession>A0A084AHD6</accession>
<gene>
    <name evidence="2" type="ORF">S7711_09331</name>
</gene>
<evidence type="ECO:0000256" key="1">
    <source>
        <dbReference type="SAM" id="MobiDB-lite"/>
    </source>
</evidence>
<dbReference type="EMBL" id="KL648729">
    <property type="protein sequence ID" value="KEY64715.1"/>
    <property type="molecule type" value="Genomic_DNA"/>
</dbReference>
<feature type="region of interest" description="Disordered" evidence="1">
    <location>
        <begin position="1"/>
        <end position="51"/>
    </location>
</feature>
<dbReference type="HOGENOM" id="CLU_029955_1_0_1"/>
<feature type="compositionally biased region" description="Polar residues" evidence="1">
    <location>
        <begin position="110"/>
        <end position="126"/>
    </location>
</feature>
<sequence>MASLQMPQALGNSHHRHGGSNHGGAFKSRGRPGGGVKPILKKLHSSHSEKNSLDLDRAWDDQTVELAYALRDDEVSDLTAGNGRLARDVSFTLSASDLPSLGTRAKYSHARSTSGASHGSIATTGSGRNGSFVHPFQQTPRTSTPPLSYANSFVSLDNTPAASRDYSPTITEDEFDPDHELKPYLVRAPGSQHLHFSAAATSPPPPPPQQQQHHHQPLSSKQRTSSLTDITQPLRMFTARSNTGPANALGHGSVNQSRSDLHNDISPSTHDASLSASATLCTSPPTSISPPSTSSNPMSPLRTSLDMNGFRLRSRSELDTATRQEQVRQARRKFEEKEKVKEEKYAREQVRKRDKADTKEAQRYERAQAQMRKGSFTNGGTASGRNSSSIDVRPTISRLSTATSKAEAPAEKMGFASHGYDSVAPGNPPNARAEDVHFQSSHRSNAAKRKTTGAWTAFVLWLRTRLLKLGRR</sequence>
<organism evidence="2 3">
    <name type="scientific">Stachybotrys chartarum (strain CBS 109288 / IBT 7711)</name>
    <name type="common">Toxic black mold</name>
    <name type="synonym">Stilbospora chartarum</name>
    <dbReference type="NCBI Taxonomy" id="1280523"/>
    <lineage>
        <taxon>Eukaryota</taxon>
        <taxon>Fungi</taxon>
        <taxon>Dikarya</taxon>
        <taxon>Ascomycota</taxon>
        <taxon>Pezizomycotina</taxon>
        <taxon>Sordariomycetes</taxon>
        <taxon>Hypocreomycetidae</taxon>
        <taxon>Hypocreales</taxon>
        <taxon>Stachybotryaceae</taxon>
        <taxon>Stachybotrys</taxon>
    </lineage>
</organism>
<feature type="region of interest" description="Disordered" evidence="1">
    <location>
        <begin position="240"/>
        <end position="448"/>
    </location>
</feature>
<keyword evidence="3" id="KW-1185">Reference proteome</keyword>
<dbReference type="OrthoDB" id="5377213at2759"/>
<proteinExistence type="predicted"/>